<feature type="domain" description="RING-type" evidence="7">
    <location>
        <begin position="156"/>
        <end position="200"/>
    </location>
</feature>
<dbReference type="OrthoDB" id="48997at2759"/>
<keyword evidence="6" id="KW-1133">Transmembrane helix</keyword>
<dbReference type="GO" id="GO:0008270">
    <property type="term" value="F:zinc ion binding"/>
    <property type="evidence" value="ECO:0007669"/>
    <property type="project" value="UniProtKB-KW"/>
</dbReference>
<keyword evidence="1" id="KW-0479">Metal-binding</keyword>
<keyword evidence="2 4" id="KW-0863">Zinc-finger</keyword>
<dbReference type="EMBL" id="BDSP01000228">
    <property type="protein sequence ID" value="GAX25535.1"/>
    <property type="molecule type" value="Genomic_DNA"/>
</dbReference>
<evidence type="ECO:0000256" key="3">
    <source>
        <dbReference type="ARBA" id="ARBA00022833"/>
    </source>
</evidence>
<dbReference type="SUPFAM" id="SSF57850">
    <property type="entry name" value="RING/U-box"/>
    <property type="match status" value="1"/>
</dbReference>
<dbReference type="SMART" id="SM00184">
    <property type="entry name" value="RING"/>
    <property type="match status" value="1"/>
</dbReference>
<dbReference type="Proteomes" id="UP000198406">
    <property type="component" value="Unassembled WGS sequence"/>
</dbReference>
<feature type="region of interest" description="Disordered" evidence="5">
    <location>
        <begin position="1"/>
        <end position="27"/>
    </location>
</feature>
<feature type="compositionally biased region" description="Basic and acidic residues" evidence="5">
    <location>
        <begin position="122"/>
        <end position="141"/>
    </location>
</feature>
<reference evidence="8 9" key="1">
    <citation type="journal article" date="2015" name="Plant Cell">
        <title>Oil accumulation by the oleaginous diatom Fistulifera solaris as revealed by the genome and transcriptome.</title>
        <authorList>
            <person name="Tanaka T."/>
            <person name="Maeda Y."/>
            <person name="Veluchamy A."/>
            <person name="Tanaka M."/>
            <person name="Abida H."/>
            <person name="Marechal E."/>
            <person name="Bowler C."/>
            <person name="Muto M."/>
            <person name="Sunaga Y."/>
            <person name="Tanaka M."/>
            <person name="Yoshino T."/>
            <person name="Taniguchi T."/>
            <person name="Fukuda Y."/>
            <person name="Nemoto M."/>
            <person name="Matsumoto M."/>
            <person name="Wong P.S."/>
            <person name="Aburatani S."/>
            <person name="Fujibuchi W."/>
        </authorList>
    </citation>
    <scope>NUCLEOTIDE SEQUENCE [LARGE SCALE GENOMIC DNA]</scope>
    <source>
        <strain evidence="8 9">JPCC DA0580</strain>
    </source>
</reference>
<dbReference type="InParanoid" id="A0A1Z5KHE0"/>
<dbReference type="Pfam" id="PF13639">
    <property type="entry name" value="zf-RING_2"/>
    <property type="match status" value="1"/>
</dbReference>
<dbReference type="PROSITE" id="PS50089">
    <property type="entry name" value="ZF_RING_2"/>
    <property type="match status" value="1"/>
</dbReference>
<evidence type="ECO:0000256" key="5">
    <source>
        <dbReference type="SAM" id="MobiDB-lite"/>
    </source>
</evidence>
<keyword evidence="6" id="KW-0472">Membrane</keyword>
<dbReference type="InterPro" id="IPR001841">
    <property type="entry name" value="Znf_RING"/>
</dbReference>
<evidence type="ECO:0000256" key="1">
    <source>
        <dbReference type="ARBA" id="ARBA00022723"/>
    </source>
</evidence>
<keyword evidence="3" id="KW-0862">Zinc</keyword>
<accession>A0A1Z5KHE0</accession>
<evidence type="ECO:0000313" key="8">
    <source>
        <dbReference type="EMBL" id="GAX25535.1"/>
    </source>
</evidence>
<organism evidence="8 9">
    <name type="scientific">Fistulifera solaris</name>
    <name type="common">Oleaginous diatom</name>
    <dbReference type="NCBI Taxonomy" id="1519565"/>
    <lineage>
        <taxon>Eukaryota</taxon>
        <taxon>Sar</taxon>
        <taxon>Stramenopiles</taxon>
        <taxon>Ochrophyta</taxon>
        <taxon>Bacillariophyta</taxon>
        <taxon>Bacillariophyceae</taxon>
        <taxon>Bacillariophycidae</taxon>
        <taxon>Naviculales</taxon>
        <taxon>Naviculaceae</taxon>
        <taxon>Fistulifera</taxon>
    </lineage>
</organism>
<proteinExistence type="predicted"/>
<sequence length="334" mass="37564">MSEPYMIGLTSPTSSSDYPPSNSSNTTNLIPSIDTSSPHEAPLSHVEWIVVLILVALAFGSFLGLAVFLERRRQSARRVTTRRPRKPPSERYLEIEKWLVSKRVEVHDVTCELACGMLHPKNDENRPRTLTESTSKTDGDHSSQSSDIEEGHRDECSICFEVFRPEEIVSWSPEPNCQHVFHHHCIKEWLLQKKECPFCREIFLPIDRIQGTTKLQTINELVLAQQRRSARCFYCIQHGVVRPSRGCRWKQCDVDAIVARSECVPTLDELQKIRGVVDGEDYSGDSCHLVPSTMVLSSVAESSDNELCVGTEGTVSVEDDLISADPSADIQGRK</sequence>
<feature type="compositionally biased region" description="Low complexity" evidence="5">
    <location>
        <begin position="10"/>
        <end position="27"/>
    </location>
</feature>
<keyword evidence="9" id="KW-1185">Reference proteome</keyword>
<dbReference type="AlphaFoldDB" id="A0A1Z5KHE0"/>
<dbReference type="InterPro" id="IPR053238">
    <property type="entry name" value="RING-H2_zinc_finger"/>
</dbReference>
<evidence type="ECO:0000256" key="4">
    <source>
        <dbReference type="PROSITE-ProRule" id="PRU00175"/>
    </source>
</evidence>
<evidence type="ECO:0000256" key="2">
    <source>
        <dbReference type="ARBA" id="ARBA00022771"/>
    </source>
</evidence>
<evidence type="ECO:0000313" key="9">
    <source>
        <dbReference type="Proteomes" id="UP000198406"/>
    </source>
</evidence>
<dbReference type="PANTHER" id="PTHR14155">
    <property type="entry name" value="RING FINGER DOMAIN-CONTAINING"/>
    <property type="match status" value="1"/>
</dbReference>
<evidence type="ECO:0000259" key="7">
    <source>
        <dbReference type="PROSITE" id="PS50089"/>
    </source>
</evidence>
<dbReference type="PANTHER" id="PTHR14155:SF627">
    <property type="entry name" value="OS06G0192800 PROTEIN"/>
    <property type="match status" value="1"/>
</dbReference>
<dbReference type="InterPro" id="IPR013083">
    <property type="entry name" value="Znf_RING/FYVE/PHD"/>
</dbReference>
<keyword evidence="6" id="KW-0812">Transmembrane</keyword>
<gene>
    <name evidence="8" type="ORF">FisN_28Hh003</name>
</gene>
<protein>
    <recommendedName>
        <fullName evidence="7">RING-type domain-containing protein</fullName>
    </recommendedName>
</protein>
<dbReference type="Gene3D" id="3.30.40.10">
    <property type="entry name" value="Zinc/RING finger domain, C3HC4 (zinc finger)"/>
    <property type="match status" value="1"/>
</dbReference>
<name>A0A1Z5KHE0_FISSO</name>
<comment type="caution">
    <text evidence="8">The sequence shown here is derived from an EMBL/GenBank/DDBJ whole genome shotgun (WGS) entry which is preliminary data.</text>
</comment>
<evidence type="ECO:0000256" key="6">
    <source>
        <dbReference type="SAM" id="Phobius"/>
    </source>
</evidence>
<feature type="region of interest" description="Disordered" evidence="5">
    <location>
        <begin position="122"/>
        <end position="149"/>
    </location>
</feature>
<feature type="transmembrane region" description="Helical" evidence="6">
    <location>
        <begin position="48"/>
        <end position="69"/>
    </location>
</feature>